<dbReference type="AlphaFoldDB" id="A0A2K1ITQ5"/>
<accession>A0A2K1ITQ5</accession>
<dbReference type="EMBL" id="ABEU02000020">
    <property type="protein sequence ID" value="PNR32659.1"/>
    <property type="molecule type" value="Genomic_DNA"/>
</dbReference>
<proteinExistence type="predicted"/>
<gene>
    <name evidence="1" type="ORF">PHYPA_024601</name>
</gene>
<evidence type="ECO:0000313" key="3">
    <source>
        <dbReference type="Proteomes" id="UP000006727"/>
    </source>
</evidence>
<reference evidence="2" key="3">
    <citation type="submission" date="2020-12" db="UniProtKB">
        <authorList>
            <consortium name="EnsemblPlants"/>
        </authorList>
    </citation>
    <scope>IDENTIFICATION</scope>
</reference>
<dbReference type="EnsemblPlants" id="Pp3c20_2410V3.2">
    <property type="protein sequence ID" value="PAC:32947040.CDS.1"/>
    <property type="gene ID" value="Pp3c20_2410"/>
</dbReference>
<reference evidence="1 3" key="2">
    <citation type="journal article" date="2018" name="Plant J.">
        <title>The Physcomitrella patens chromosome-scale assembly reveals moss genome structure and evolution.</title>
        <authorList>
            <person name="Lang D."/>
            <person name="Ullrich K.K."/>
            <person name="Murat F."/>
            <person name="Fuchs J."/>
            <person name="Jenkins J."/>
            <person name="Haas F.B."/>
            <person name="Piednoel M."/>
            <person name="Gundlach H."/>
            <person name="Van Bel M."/>
            <person name="Meyberg R."/>
            <person name="Vives C."/>
            <person name="Morata J."/>
            <person name="Symeonidi A."/>
            <person name="Hiss M."/>
            <person name="Muchero W."/>
            <person name="Kamisugi Y."/>
            <person name="Saleh O."/>
            <person name="Blanc G."/>
            <person name="Decker E.L."/>
            <person name="van Gessel N."/>
            <person name="Grimwood J."/>
            <person name="Hayes R.D."/>
            <person name="Graham S.W."/>
            <person name="Gunter L.E."/>
            <person name="McDaniel S.F."/>
            <person name="Hoernstein S.N.W."/>
            <person name="Larsson A."/>
            <person name="Li F.W."/>
            <person name="Perroud P.F."/>
            <person name="Phillips J."/>
            <person name="Ranjan P."/>
            <person name="Rokshar D.S."/>
            <person name="Rothfels C.J."/>
            <person name="Schneider L."/>
            <person name="Shu S."/>
            <person name="Stevenson D.W."/>
            <person name="Thummler F."/>
            <person name="Tillich M."/>
            <person name="Villarreal Aguilar J.C."/>
            <person name="Widiez T."/>
            <person name="Wong G.K."/>
            <person name="Wymore A."/>
            <person name="Zhang Y."/>
            <person name="Zimmer A.D."/>
            <person name="Quatrano R.S."/>
            <person name="Mayer K.F.X."/>
            <person name="Goodstein D."/>
            <person name="Casacuberta J.M."/>
            <person name="Vandepoele K."/>
            <person name="Reski R."/>
            <person name="Cuming A.C."/>
            <person name="Tuskan G.A."/>
            <person name="Maumus F."/>
            <person name="Salse J."/>
            <person name="Schmutz J."/>
            <person name="Rensing S.A."/>
        </authorList>
    </citation>
    <scope>NUCLEOTIDE SEQUENCE [LARGE SCALE GENOMIC DNA]</scope>
    <source>
        <strain evidence="2 3">cv. Gransden 2004</strain>
    </source>
</reference>
<keyword evidence="3" id="KW-1185">Reference proteome</keyword>
<dbReference type="Gramene" id="Pp3c20_2410V3.2">
    <property type="protein sequence ID" value="PAC:32947040.CDS.1"/>
    <property type="gene ID" value="Pp3c20_2410"/>
</dbReference>
<organism evidence="1">
    <name type="scientific">Physcomitrium patens</name>
    <name type="common">Spreading-leaved earth moss</name>
    <name type="synonym">Physcomitrella patens</name>
    <dbReference type="NCBI Taxonomy" id="3218"/>
    <lineage>
        <taxon>Eukaryota</taxon>
        <taxon>Viridiplantae</taxon>
        <taxon>Streptophyta</taxon>
        <taxon>Embryophyta</taxon>
        <taxon>Bryophyta</taxon>
        <taxon>Bryophytina</taxon>
        <taxon>Bryopsida</taxon>
        <taxon>Funariidae</taxon>
        <taxon>Funariales</taxon>
        <taxon>Funariaceae</taxon>
        <taxon>Physcomitrium</taxon>
    </lineage>
</organism>
<protein>
    <submittedName>
        <fullName evidence="1 2">Uncharacterized protein</fullName>
    </submittedName>
</protein>
<dbReference type="InParanoid" id="A0A2K1ITQ5"/>
<sequence length="69" mass="7268">MAESMFSSKGVCGGLSMFMCIGGELCGQLGSTVAKCCSRKLGRNRNFHLGRLSDAMGAVVAAYEFPTII</sequence>
<dbReference type="Gramene" id="Pp3c20_2410V3.1">
    <property type="protein sequence ID" value="PAC:32947039.CDS.1"/>
    <property type="gene ID" value="Pp3c20_2410"/>
</dbReference>
<dbReference type="PaxDb" id="3218-PP1S152_118V6.1"/>
<evidence type="ECO:0000313" key="1">
    <source>
        <dbReference type="EMBL" id="PNR32659.1"/>
    </source>
</evidence>
<reference evidence="1 3" key="1">
    <citation type="journal article" date="2008" name="Science">
        <title>The Physcomitrella genome reveals evolutionary insights into the conquest of land by plants.</title>
        <authorList>
            <person name="Rensing S."/>
            <person name="Lang D."/>
            <person name="Zimmer A."/>
            <person name="Terry A."/>
            <person name="Salamov A."/>
            <person name="Shapiro H."/>
            <person name="Nishiyama T."/>
            <person name="Perroud P.-F."/>
            <person name="Lindquist E."/>
            <person name="Kamisugi Y."/>
            <person name="Tanahashi T."/>
            <person name="Sakakibara K."/>
            <person name="Fujita T."/>
            <person name="Oishi K."/>
            <person name="Shin-I T."/>
            <person name="Kuroki Y."/>
            <person name="Toyoda A."/>
            <person name="Suzuki Y."/>
            <person name="Hashimoto A."/>
            <person name="Yamaguchi K."/>
            <person name="Sugano A."/>
            <person name="Kohara Y."/>
            <person name="Fujiyama A."/>
            <person name="Anterola A."/>
            <person name="Aoki S."/>
            <person name="Ashton N."/>
            <person name="Barbazuk W.B."/>
            <person name="Barker E."/>
            <person name="Bennetzen J."/>
            <person name="Bezanilla M."/>
            <person name="Blankenship R."/>
            <person name="Cho S.H."/>
            <person name="Dutcher S."/>
            <person name="Estelle M."/>
            <person name="Fawcett J.A."/>
            <person name="Gundlach H."/>
            <person name="Hanada K."/>
            <person name="Heyl A."/>
            <person name="Hicks K.A."/>
            <person name="Hugh J."/>
            <person name="Lohr M."/>
            <person name="Mayer K."/>
            <person name="Melkozernov A."/>
            <person name="Murata T."/>
            <person name="Nelson D."/>
            <person name="Pils B."/>
            <person name="Prigge M."/>
            <person name="Reiss B."/>
            <person name="Renner T."/>
            <person name="Rombauts S."/>
            <person name="Rushton P."/>
            <person name="Sanderfoot A."/>
            <person name="Schween G."/>
            <person name="Shiu S.-H."/>
            <person name="Stueber K."/>
            <person name="Theodoulou F.L."/>
            <person name="Tu H."/>
            <person name="Van de Peer Y."/>
            <person name="Verrier P.J."/>
            <person name="Waters E."/>
            <person name="Wood A."/>
            <person name="Yang L."/>
            <person name="Cove D."/>
            <person name="Cuming A."/>
            <person name="Hasebe M."/>
            <person name="Lucas S."/>
            <person name="Mishler D.B."/>
            <person name="Reski R."/>
            <person name="Grigoriev I."/>
            <person name="Quatrano R.S."/>
            <person name="Boore J.L."/>
        </authorList>
    </citation>
    <scope>NUCLEOTIDE SEQUENCE [LARGE SCALE GENOMIC DNA]</scope>
    <source>
        <strain evidence="2 3">cv. Gransden 2004</strain>
    </source>
</reference>
<dbReference type="Proteomes" id="UP000006727">
    <property type="component" value="Chromosome 20"/>
</dbReference>
<evidence type="ECO:0000313" key="2">
    <source>
        <dbReference type="EnsemblPlants" id="PAC:32947039.CDS.1"/>
    </source>
</evidence>
<dbReference type="EnsemblPlants" id="Pp3c20_2410V3.1">
    <property type="protein sequence ID" value="PAC:32947039.CDS.1"/>
    <property type="gene ID" value="Pp3c20_2410"/>
</dbReference>
<name>A0A2K1ITQ5_PHYPA</name>